<dbReference type="OrthoDB" id="9979246at2759"/>
<sequence>MQERRRLKERYPSLALVYKDQEQIAMMLNNYEELLQSRTICEGRCALGERCPTGVCRQSQKRVRRRSSRSQSEMHRSPSTSSNASTTSNGNARPRSGPAGYRNFPVRMLEMASRVILASSASGVVLRQFDKLSIKFSNCLRQ</sequence>
<evidence type="ECO:0000313" key="3">
    <source>
        <dbReference type="Proteomes" id="UP001153737"/>
    </source>
</evidence>
<proteinExistence type="predicted"/>
<gene>
    <name evidence="2" type="ORF">PHAECO_LOCUS6926</name>
</gene>
<accession>A0A9N9X092</accession>
<keyword evidence="3" id="KW-1185">Reference proteome</keyword>
<organism evidence="2 3">
    <name type="scientific">Phaedon cochleariae</name>
    <name type="common">Mustard beetle</name>
    <dbReference type="NCBI Taxonomy" id="80249"/>
    <lineage>
        <taxon>Eukaryota</taxon>
        <taxon>Metazoa</taxon>
        <taxon>Ecdysozoa</taxon>
        <taxon>Arthropoda</taxon>
        <taxon>Hexapoda</taxon>
        <taxon>Insecta</taxon>
        <taxon>Pterygota</taxon>
        <taxon>Neoptera</taxon>
        <taxon>Endopterygota</taxon>
        <taxon>Coleoptera</taxon>
        <taxon>Polyphaga</taxon>
        <taxon>Cucujiformia</taxon>
        <taxon>Chrysomeloidea</taxon>
        <taxon>Chrysomelidae</taxon>
        <taxon>Chrysomelinae</taxon>
        <taxon>Chrysomelini</taxon>
        <taxon>Phaedon</taxon>
    </lineage>
</organism>
<protein>
    <submittedName>
        <fullName evidence="2">Uncharacterized protein</fullName>
    </submittedName>
</protein>
<evidence type="ECO:0000313" key="2">
    <source>
        <dbReference type="EMBL" id="CAG9818917.1"/>
    </source>
</evidence>
<feature type="region of interest" description="Disordered" evidence="1">
    <location>
        <begin position="57"/>
        <end position="99"/>
    </location>
</feature>
<name>A0A9N9X092_PHACE</name>
<feature type="compositionally biased region" description="Low complexity" evidence="1">
    <location>
        <begin position="77"/>
        <end position="91"/>
    </location>
</feature>
<reference evidence="2" key="1">
    <citation type="submission" date="2022-01" db="EMBL/GenBank/DDBJ databases">
        <authorList>
            <person name="King R."/>
        </authorList>
    </citation>
    <scope>NUCLEOTIDE SEQUENCE</scope>
</reference>
<dbReference type="AlphaFoldDB" id="A0A9N9X092"/>
<evidence type="ECO:0000256" key="1">
    <source>
        <dbReference type="SAM" id="MobiDB-lite"/>
    </source>
</evidence>
<dbReference type="Proteomes" id="UP001153737">
    <property type="component" value="Chromosome 2"/>
</dbReference>
<reference evidence="2" key="2">
    <citation type="submission" date="2022-10" db="EMBL/GenBank/DDBJ databases">
        <authorList>
            <consortium name="ENA_rothamsted_submissions"/>
            <consortium name="culmorum"/>
            <person name="King R."/>
        </authorList>
    </citation>
    <scope>NUCLEOTIDE SEQUENCE</scope>
</reference>
<dbReference type="EMBL" id="OU896708">
    <property type="protein sequence ID" value="CAG9818917.1"/>
    <property type="molecule type" value="Genomic_DNA"/>
</dbReference>
<feature type="compositionally biased region" description="Basic residues" evidence="1">
    <location>
        <begin position="59"/>
        <end position="68"/>
    </location>
</feature>